<dbReference type="PRINTS" id="PR00714">
    <property type="entry name" value="MAN6PISMRASE"/>
</dbReference>
<dbReference type="Pfam" id="PF20511">
    <property type="entry name" value="PMI_typeI_cat"/>
    <property type="match status" value="1"/>
</dbReference>
<evidence type="ECO:0000313" key="10">
    <source>
        <dbReference type="EMBL" id="EFV14824.1"/>
    </source>
</evidence>
<dbReference type="CDD" id="cd07011">
    <property type="entry name" value="cupin_PMI_type_I_N"/>
    <property type="match status" value="1"/>
</dbReference>
<evidence type="ECO:0000256" key="7">
    <source>
        <dbReference type="PIRSR" id="PIRSR001480-1"/>
    </source>
</evidence>
<dbReference type="EC" id="5.3.1.8" evidence="3"/>
<accession>E5XLE1</accession>
<gene>
    <name evidence="10" type="ORF">HMPREF9336_00310</name>
</gene>
<keyword evidence="4 8" id="KW-0479">Metal-binding</keyword>
<feature type="domain" description="Phosphomannose isomerase type I catalytic" evidence="9">
    <location>
        <begin position="2"/>
        <end position="153"/>
    </location>
</feature>
<dbReference type="InterPro" id="IPR014710">
    <property type="entry name" value="RmlC-like_jellyroll"/>
</dbReference>
<keyword evidence="6 10" id="KW-0413">Isomerase</keyword>
<dbReference type="GO" id="GO:0005975">
    <property type="term" value="P:carbohydrate metabolic process"/>
    <property type="evidence" value="ECO:0007669"/>
    <property type="project" value="InterPro"/>
</dbReference>
<evidence type="ECO:0000256" key="6">
    <source>
        <dbReference type="ARBA" id="ARBA00023235"/>
    </source>
</evidence>
<feature type="binding site" evidence="8">
    <location>
        <position position="138"/>
    </location>
    <ligand>
        <name>Zn(2+)</name>
        <dbReference type="ChEBI" id="CHEBI:29105"/>
    </ligand>
</feature>
<dbReference type="InterPro" id="IPR046457">
    <property type="entry name" value="PMI_typeI_cat"/>
</dbReference>
<dbReference type="InterPro" id="IPR011051">
    <property type="entry name" value="RmlC_Cupin_sf"/>
</dbReference>
<feature type="binding site" evidence="8">
    <location>
        <position position="101"/>
    </location>
    <ligand>
        <name>Zn(2+)</name>
        <dbReference type="ChEBI" id="CHEBI:29105"/>
    </ligand>
</feature>
<dbReference type="NCBIfam" id="TIGR00218">
    <property type="entry name" value="manA"/>
    <property type="match status" value="1"/>
</dbReference>
<dbReference type="GO" id="GO:0005829">
    <property type="term" value="C:cytosol"/>
    <property type="evidence" value="ECO:0007669"/>
    <property type="project" value="TreeGrafter"/>
</dbReference>
<organism evidence="10 11">
    <name type="scientific">Segniliparus rugosus (strain ATCC BAA-974 / DSM 45345 / CCUG 50838 / CIP 108380 / JCM 13579 / CDC 945)</name>
    <dbReference type="NCBI Taxonomy" id="679197"/>
    <lineage>
        <taxon>Bacteria</taxon>
        <taxon>Bacillati</taxon>
        <taxon>Actinomycetota</taxon>
        <taxon>Actinomycetes</taxon>
        <taxon>Mycobacteriales</taxon>
        <taxon>Segniliparaceae</taxon>
        <taxon>Segniliparus</taxon>
    </lineage>
</organism>
<dbReference type="InterPro" id="IPR016305">
    <property type="entry name" value="Mannose-6-P_Isomerase"/>
</dbReference>
<keyword evidence="5 8" id="KW-0862">Zinc</keyword>
<proteinExistence type="inferred from homology"/>
<dbReference type="RefSeq" id="WP_007467175.1">
    <property type="nucleotide sequence ID" value="NZ_KI391954.1"/>
</dbReference>
<dbReference type="PANTHER" id="PTHR10309">
    <property type="entry name" value="MANNOSE-6-PHOSPHATE ISOMERASE"/>
    <property type="match status" value="1"/>
</dbReference>
<dbReference type="PIRSF" id="PIRSF001480">
    <property type="entry name" value="Mannose-6-phosphate_isomerase"/>
    <property type="match status" value="1"/>
</dbReference>
<feature type="binding site" evidence="8">
    <location>
        <position position="103"/>
    </location>
    <ligand>
        <name>Zn(2+)</name>
        <dbReference type="ChEBI" id="CHEBI:29105"/>
    </ligand>
</feature>
<dbReference type="GO" id="GO:0009298">
    <property type="term" value="P:GDP-mannose biosynthetic process"/>
    <property type="evidence" value="ECO:0007669"/>
    <property type="project" value="InterPro"/>
</dbReference>
<dbReference type="OrthoDB" id="9792649at2"/>
<evidence type="ECO:0000256" key="5">
    <source>
        <dbReference type="ARBA" id="ARBA00022833"/>
    </source>
</evidence>
<dbReference type="eggNOG" id="COG1482">
    <property type="taxonomic scope" value="Bacteria"/>
</dbReference>
<feature type="binding site" evidence="8">
    <location>
        <position position="250"/>
    </location>
    <ligand>
        <name>Zn(2+)</name>
        <dbReference type="ChEBI" id="CHEBI:29105"/>
    </ligand>
</feature>
<comment type="similarity">
    <text evidence="2">Belongs to the mannose-6-phosphate isomerase type 1 family.</text>
</comment>
<protein>
    <recommendedName>
        <fullName evidence="3">mannose-6-phosphate isomerase</fullName>
        <ecNumber evidence="3">5.3.1.8</ecNumber>
    </recommendedName>
</protein>
<keyword evidence="11" id="KW-1185">Reference proteome</keyword>
<evidence type="ECO:0000259" key="9">
    <source>
        <dbReference type="Pfam" id="PF20511"/>
    </source>
</evidence>
<dbReference type="AlphaFoldDB" id="E5XLE1"/>
<evidence type="ECO:0000313" key="11">
    <source>
        <dbReference type="Proteomes" id="UP000004816"/>
    </source>
</evidence>
<name>E5XLE1_SEGRC</name>
<dbReference type="GO" id="GO:0008270">
    <property type="term" value="F:zinc ion binding"/>
    <property type="evidence" value="ECO:0007669"/>
    <property type="project" value="InterPro"/>
</dbReference>
<evidence type="ECO:0000256" key="2">
    <source>
        <dbReference type="ARBA" id="ARBA00010772"/>
    </source>
</evidence>
<dbReference type="InterPro" id="IPR001250">
    <property type="entry name" value="Man6P_Isoase-1"/>
</dbReference>
<comment type="caution">
    <text evidence="10">The sequence shown here is derived from an EMBL/GenBank/DDBJ whole genome shotgun (WGS) entry which is preliminary data.</text>
</comment>
<feature type="active site" evidence="7">
    <location>
        <position position="269"/>
    </location>
</feature>
<dbReference type="HOGENOM" id="CLU_026967_1_1_11"/>
<dbReference type="Gene3D" id="1.10.441.10">
    <property type="entry name" value="Phosphomannose Isomerase, domain 2"/>
    <property type="match status" value="1"/>
</dbReference>
<dbReference type="GO" id="GO:0004476">
    <property type="term" value="F:mannose-6-phosphate isomerase activity"/>
    <property type="evidence" value="ECO:0007669"/>
    <property type="project" value="UniProtKB-EC"/>
</dbReference>
<dbReference type="Proteomes" id="UP000004816">
    <property type="component" value="Unassembled WGS sequence"/>
</dbReference>
<reference evidence="10 11" key="1">
    <citation type="journal article" date="2011" name="Stand. Genomic Sci.">
        <title>High quality draft genome sequence of Segniliparus rugosus CDC 945(T)= (ATCC BAA-974(T)).</title>
        <authorList>
            <person name="Earl A.M."/>
            <person name="Desjardins C.A."/>
            <person name="Fitzgerald M.G."/>
            <person name="Arachchi H.M."/>
            <person name="Zeng Q."/>
            <person name="Mehta T."/>
            <person name="Griggs A."/>
            <person name="Birren B.W."/>
            <person name="Toney N.C."/>
            <person name="Carr J."/>
            <person name="Posey J."/>
            <person name="Butler W.R."/>
        </authorList>
    </citation>
    <scope>NUCLEOTIDE SEQUENCE [LARGE SCALE GENOMIC DNA]</scope>
    <source>
        <strain evidence="11">ATCC BAA-974 / DSM 45345 / CCUG 50838 / CIP 108380 / JCM 13579 / CDC 945</strain>
    </source>
</reference>
<dbReference type="PANTHER" id="PTHR10309:SF0">
    <property type="entry name" value="MANNOSE-6-PHOSPHATE ISOMERASE"/>
    <property type="match status" value="1"/>
</dbReference>
<dbReference type="STRING" id="679197.HMPREF9336_00310"/>
<dbReference type="Gene3D" id="2.60.120.10">
    <property type="entry name" value="Jelly Rolls"/>
    <property type="match status" value="2"/>
</dbReference>
<evidence type="ECO:0000256" key="3">
    <source>
        <dbReference type="ARBA" id="ARBA00011956"/>
    </source>
</evidence>
<dbReference type="EMBL" id="ACZI02000003">
    <property type="protein sequence ID" value="EFV14824.1"/>
    <property type="molecule type" value="Genomic_DNA"/>
</dbReference>
<comment type="cofactor">
    <cofactor evidence="8">
        <name>Zn(2+)</name>
        <dbReference type="ChEBI" id="CHEBI:29105"/>
    </cofactor>
    <text evidence="8">Binds 1 zinc ion per subunit.</text>
</comment>
<evidence type="ECO:0000256" key="4">
    <source>
        <dbReference type="ARBA" id="ARBA00022723"/>
    </source>
</evidence>
<evidence type="ECO:0000256" key="1">
    <source>
        <dbReference type="ARBA" id="ARBA00000757"/>
    </source>
</evidence>
<comment type="catalytic activity">
    <reaction evidence="1">
        <text>D-mannose 6-phosphate = D-fructose 6-phosphate</text>
        <dbReference type="Rhea" id="RHEA:12356"/>
        <dbReference type="ChEBI" id="CHEBI:58735"/>
        <dbReference type="ChEBI" id="CHEBI:61527"/>
        <dbReference type="EC" id="5.3.1.8"/>
    </reaction>
</comment>
<dbReference type="SUPFAM" id="SSF51182">
    <property type="entry name" value="RmlC-like cupins"/>
    <property type="match status" value="1"/>
</dbReference>
<sequence length="402" mass="43542">MRKLHGQMRHYPWGSRTHLAELTGRPAPSAEPEAEIWYGAHPAEPCTLGADPNGEDEGRVLADLIAADPAQQLGARCVRQFGAELPFLLKLLAAGEPLSLQAHPSAEQAQAGFERENTLGLALDDAKRNYKDPRHKPELLVALTRFDALAGFQDPRETLGQLAQAGLLEHLPETVLLHDENFCGLVQRWLSMPVEDVARRVTAVRERNHATGAALAQRYPQDPGVLIALLLNRIVLEPGEGLFIPAGVLHAHLGGLGVEIMANSDNVLRGGLTAKHVAADELLAIVDFEPIPPERLVVGGEQRPTSIEFPALAAEFELAMYRLPAGVARSEPEADGPRILLCVEGRAEVHVRGSRERLAPGEAVWLAASDAETRIFAHVDNTTVFLASVPGRLPTHVSRGRP</sequence>
<evidence type="ECO:0000256" key="8">
    <source>
        <dbReference type="PIRSR" id="PIRSR001480-2"/>
    </source>
</evidence>